<comment type="caution">
    <text evidence="2">The sequence shown here is derived from an EMBL/GenBank/DDBJ whole genome shotgun (WGS) entry which is preliminary data.</text>
</comment>
<reference evidence="2 3" key="1">
    <citation type="submission" date="2020-02" db="EMBL/GenBank/DDBJ databases">
        <authorList>
            <person name="Zhang X.-Y."/>
        </authorList>
    </citation>
    <scope>NUCLEOTIDE SEQUENCE [LARGE SCALE GENOMIC DNA]</scope>
    <source>
        <strain evidence="2 3">C33</strain>
    </source>
</reference>
<dbReference type="RefSeq" id="WP_164211478.1">
    <property type="nucleotide sequence ID" value="NZ_JAAGSC010000041.1"/>
</dbReference>
<organism evidence="2 3">
    <name type="scientific">Wenzhouxiangella limi</name>
    <dbReference type="NCBI Taxonomy" id="2707351"/>
    <lineage>
        <taxon>Bacteria</taxon>
        <taxon>Pseudomonadati</taxon>
        <taxon>Pseudomonadota</taxon>
        <taxon>Gammaproteobacteria</taxon>
        <taxon>Chromatiales</taxon>
        <taxon>Wenzhouxiangellaceae</taxon>
        <taxon>Wenzhouxiangella</taxon>
    </lineage>
</organism>
<dbReference type="AlphaFoldDB" id="A0A845V849"/>
<dbReference type="SUPFAM" id="SSF55804">
    <property type="entry name" value="Phoshotransferase/anion transport protein"/>
    <property type="match status" value="1"/>
</dbReference>
<dbReference type="InterPro" id="IPR002178">
    <property type="entry name" value="PTS_EIIA_type-2_dom"/>
</dbReference>
<proteinExistence type="predicted"/>
<evidence type="ECO:0000259" key="1">
    <source>
        <dbReference type="PROSITE" id="PS51094"/>
    </source>
</evidence>
<name>A0A845V849_9GAMM</name>
<dbReference type="Proteomes" id="UP000484885">
    <property type="component" value="Unassembled WGS sequence"/>
</dbReference>
<dbReference type="InterPro" id="IPR051541">
    <property type="entry name" value="PTS_SugarTrans_NitroReg"/>
</dbReference>
<dbReference type="CDD" id="cd00211">
    <property type="entry name" value="PTS_IIA_fru"/>
    <property type="match status" value="1"/>
</dbReference>
<dbReference type="PANTHER" id="PTHR47738:SF1">
    <property type="entry name" value="NITROGEN REGULATORY PROTEIN"/>
    <property type="match status" value="1"/>
</dbReference>
<dbReference type="EMBL" id="JAAGSC010000041">
    <property type="protein sequence ID" value="NDY96105.1"/>
    <property type="molecule type" value="Genomic_DNA"/>
</dbReference>
<evidence type="ECO:0000313" key="2">
    <source>
        <dbReference type="EMBL" id="NDY96105.1"/>
    </source>
</evidence>
<dbReference type="Gene3D" id="3.40.930.10">
    <property type="entry name" value="Mannitol-specific EII, Chain A"/>
    <property type="match status" value="1"/>
</dbReference>
<dbReference type="PANTHER" id="PTHR47738">
    <property type="entry name" value="PTS SYSTEM FRUCTOSE-LIKE EIIA COMPONENT-RELATED"/>
    <property type="match status" value="1"/>
</dbReference>
<evidence type="ECO:0000313" key="3">
    <source>
        <dbReference type="Proteomes" id="UP000484885"/>
    </source>
</evidence>
<sequence>MELADILAPERISLDFAASSKKTLLEKTAALLSTGTDSAHARAIFDSLCQRERLGSTGLGHGVAIPHGRVEGQAAVSGALVRLNTGIQFDAPDNEPVELFFALAVPARCTDVHLRLLAGIAERFGNDDCRQRLRTATSADAVMKIISEAPPGTEPD</sequence>
<gene>
    <name evidence="2" type="ORF">G3I74_10220</name>
</gene>
<keyword evidence="3" id="KW-1185">Reference proteome</keyword>
<protein>
    <submittedName>
        <fullName evidence="2">PTS transporter subunit EIIA</fullName>
    </submittedName>
</protein>
<accession>A0A845V849</accession>
<dbReference type="Pfam" id="PF00359">
    <property type="entry name" value="PTS_EIIA_2"/>
    <property type="match status" value="1"/>
</dbReference>
<dbReference type="GO" id="GO:0030295">
    <property type="term" value="F:protein kinase activator activity"/>
    <property type="evidence" value="ECO:0007669"/>
    <property type="project" value="TreeGrafter"/>
</dbReference>
<dbReference type="PROSITE" id="PS00372">
    <property type="entry name" value="PTS_EIIA_TYPE_2_HIS"/>
    <property type="match status" value="1"/>
</dbReference>
<dbReference type="PROSITE" id="PS51094">
    <property type="entry name" value="PTS_EIIA_TYPE_2"/>
    <property type="match status" value="1"/>
</dbReference>
<dbReference type="InterPro" id="IPR016152">
    <property type="entry name" value="PTrfase/Anion_transptr"/>
</dbReference>
<feature type="domain" description="PTS EIIA type-2" evidence="1">
    <location>
        <begin position="5"/>
        <end position="149"/>
    </location>
</feature>